<dbReference type="InterPro" id="IPR011701">
    <property type="entry name" value="MFS"/>
</dbReference>
<evidence type="ECO:0000313" key="7">
    <source>
        <dbReference type="EMBL" id="MBF5055218.1"/>
    </source>
</evidence>
<dbReference type="SUPFAM" id="SSF103473">
    <property type="entry name" value="MFS general substrate transporter"/>
    <property type="match status" value="1"/>
</dbReference>
<feature type="transmembrane region" description="Helical" evidence="6">
    <location>
        <begin position="214"/>
        <end position="234"/>
    </location>
</feature>
<keyword evidence="4 6" id="KW-1133">Transmembrane helix</keyword>
<evidence type="ECO:0000256" key="2">
    <source>
        <dbReference type="ARBA" id="ARBA00022448"/>
    </source>
</evidence>
<dbReference type="EMBL" id="ARXX01000005">
    <property type="protein sequence ID" value="MBF5055218.1"/>
    <property type="molecule type" value="Genomic_DNA"/>
</dbReference>
<keyword evidence="5 6" id="KW-0472">Membrane</keyword>
<feature type="transmembrane region" description="Helical" evidence="6">
    <location>
        <begin position="305"/>
        <end position="330"/>
    </location>
</feature>
<feature type="transmembrane region" description="Helical" evidence="6">
    <location>
        <begin position="166"/>
        <end position="185"/>
    </location>
</feature>
<feature type="transmembrane region" description="Helical" evidence="6">
    <location>
        <begin position="12"/>
        <end position="34"/>
    </location>
</feature>
<dbReference type="InterPro" id="IPR036259">
    <property type="entry name" value="MFS_trans_sf"/>
</dbReference>
<evidence type="ECO:0000256" key="5">
    <source>
        <dbReference type="ARBA" id="ARBA00023136"/>
    </source>
</evidence>
<accession>A0ABS0AM51</accession>
<dbReference type="InterPro" id="IPR004752">
    <property type="entry name" value="AmpG_permease/AT-1"/>
</dbReference>
<feature type="transmembrane region" description="Helical" evidence="6">
    <location>
        <begin position="249"/>
        <end position="268"/>
    </location>
</feature>
<sequence>MKPGYWRLQLVFGWWVLASTAPAIYLWVGLPLILRGQGWSGVQIGVLQLAGLPVVIKWLLAMPVERYRPRRGHYKAWTLALAVPLGLVLLALSRPEVMARPPWLFALAGLFALLATWLDVPLGALAIRRLPPSQRLRAGAVRSAASSLAAILGGGVMLLVQDRWGWAAPFMAMAGLLAVGMLLLAPVSEQGGAAATPEAKSGASLSGYFRRPGLGVWQPLLIALFPCLGAAWVFLKPLMLDHGFSVPQVAWWVGVVGGLVAAAAGGLAPAGAVRLGVGRWLVALALFDTLALAGLGWAVSVDVPAALLAGALAVAAAMGATAALMFALMMHYARRRARALDYGLQASLFGAGRLLAPLGAGWLLDRGGYAGMLAGLVLVMGLMALYALGVRRRLPERLSPPPAGAQ</sequence>
<evidence type="ECO:0000256" key="1">
    <source>
        <dbReference type="ARBA" id="ARBA00004141"/>
    </source>
</evidence>
<dbReference type="Gene3D" id="1.20.1250.20">
    <property type="entry name" value="MFS general substrate transporter like domains"/>
    <property type="match status" value="2"/>
</dbReference>
<feature type="transmembrane region" description="Helical" evidence="6">
    <location>
        <begin position="40"/>
        <end position="60"/>
    </location>
</feature>
<keyword evidence="2" id="KW-0813">Transport</keyword>
<feature type="transmembrane region" description="Helical" evidence="6">
    <location>
        <begin position="104"/>
        <end position="127"/>
    </location>
</feature>
<feature type="transmembrane region" description="Helical" evidence="6">
    <location>
        <begin position="369"/>
        <end position="388"/>
    </location>
</feature>
<dbReference type="PANTHER" id="PTHR12778">
    <property type="entry name" value="SOLUTE CARRIER FAMILY 33 ACETYL-COA TRANSPORTER -RELATED"/>
    <property type="match status" value="1"/>
</dbReference>
<feature type="transmembrane region" description="Helical" evidence="6">
    <location>
        <begin position="342"/>
        <end position="363"/>
    </location>
</feature>
<dbReference type="PANTHER" id="PTHR12778:SF10">
    <property type="entry name" value="MAJOR FACILITATOR SUPERFAMILY DOMAIN-CONTAINING PROTEIN 3"/>
    <property type="match status" value="1"/>
</dbReference>
<reference evidence="7 8" key="1">
    <citation type="submission" date="2012-09" db="EMBL/GenBank/DDBJ databases">
        <title>Genome Sequence of alkane-degrading Bacterium Alcanivorax sp. 521-1.</title>
        <authorList>
            <person name="Lai Q."/>
            <person name="Shao Z."/>
        </authorList>
    </citation>
    <scope>NUCLEOTIDE SEQUENCE [LARGE SCALE GENOMIC DNA]</scope>
    <source>
        <strain evidence="7 8">521-1</strain>
    </source>
</reference>
<dbReference type="RefSeq" id="WP_194864080.1">
    <property type="nucleotide sequence ID" value="NZ_ARXX01000005.1"/>
</dbReference>
<evidence type="ECO:0000313" key="8">
    <source>
        <dbReference type="Proteomes" id="UP000662703"/>
    </source>
</evidence>
<proteinExistence type="predicted"/>
<feature type="transmembrane region" description="Helical" evidence="6">
    <location>
        <begin position="72"/>
        <end position="92"/>
    </location>
</feature>
<feature type="transmembrane region" description="Helical" evidence="6">
    <location>
        <begin position="280"/>
        <end position="299"/>
    </location>
</feature>
<organism evidence="7 8">
    <name type="scientific">Alloalcanivorax profundimaris</name>
    <dbReference type="NCBI Taxonomy" id="2735259"/>
    <lineage>
        <taxon>Bacteria</taxon>
        <taxon>Pseudomonadati</taxon>
        <taxon>Pseudomonadota</taxon>
        <taxon>Gammaproteobacteria</taxon>
        <taxon>Oceanospirillales</taxon>
        <taxon>Alcanivoracaceae</taxon>
        <taxon>Alloalcanivorax</taxon>
    </lineage>
</organism>
<protein>
    <submittedName>
        <fullName evidence="7">Major facilitator transporter</fullName>
    </submittedName>
</protein>
<evidence type="ECO:0000256" key="4">
    <source>
        <dbReference type="ARBA" id="ARBA00022989"/>
    </source>
</evidence>
<comment type="caution">
    <text evidence="7">The sequence shown here is derived from an EMBL/GenBank/DDBJ whole genome shotgun (WGS) entry which is preliminary data.</text>
</comment>
<name>A0ABS0AM51_9GAMM</name>
<comment type="subcellular location">
    <subcellularLocation>
        <location evidence="1">Membrane</location>
        <topology evidence="1">Multi-pass membrane protein</topology>
    </subcellularLocation>
</comment>
<feature type="transmembrane region" description="Helical" evidence="6">
    <location>
        <begin position="139"/>
        <end position="160"/>
    </location>
</feature>
<dbReference type="Proteomes" id="UP000662703">
    <property type="component" value="Unassembled WGS sequence"/>
</dbReference>
<gene>
    <name evidence="7" type="ORF">Y5W_00512</name>
</gene>
<evidence type="ECO:0000256" key="6">
    <source>
        <dbReference type="SAM" id="Phobius"/>
    </source>
</evidence>
<dbReference type="Pfam" id="PF07690">
    <property type="entry name" value="MFS_1"/>
    <property type="match status" value="1"/>
</dbReference>
<keyword evidence="8" id="KW-1185">Reference proteome</keyword>
<keyword evidence="3 6" id="KW-0812">Transmembrane</keyword>
<evidence type="ECO:0000256" key="3">
    <source>
        <dbReference type="ARBA" id="ARBA00022692"/>
    </source>
</evidence>